<evidence type="ECO:0000313" key="9">
    <source>
        <dbReference type="RefSeq" id="XP_052749865.1"/>
    </source>
</evidence>
<evidence type="ECO:0000256" key="4">
    <source>
        <dbReference type="ARBA" id="ARBA00038168"/>
    </source>
</evidence>
<gene>
    <name evidence="8 9 10" type="primary">LOC128200455</name>
</gene>
<comment type="similarity">
    <text evidence="4">Belongs to the cytochrome b5 family.</text>
</comment>
<proteinExistence type="inferred from homology"/>
<dbReference type="RefSeq" id="XP_052749864.1">
    <property type="nucleotide sequence ID" value="XM_052893904.1"/>
</dbReference>
<dbReference type="RefSeq" id="XP_052749865.1">
    <property type="nucleotide sequence ID" value="XM_052893905.1"/>
</dbReference>
<evidence type="ECO:0000256" key="3">
    <source>
        <dbReference type="ARBA" id="ARBA00023004"/>
    </source>
</evidence>
<keyword evidence="5" id="KW-0732">Signal</keyword>
<dbReference type="Pfam" id="PF00173">
    <property type="entry name" value="Cyt-b5"/>
    <property type="match status" value="1"/>
</dbReference>
<evidence type="ECO:0000313" key="7">
    <source>
        <dbReference type="Proteomes" id="UP001652740"/>
    </source>
</evidence>
<dbReference type="SMART" id="SM01117">
    <property type="entry name" value="Cyt-b5"/>
    <property type="match status" value="1"/>
</dbReference>
<dbReference type="RefSeq" id="XP_052749866.1">
    <property type="nucleotide sequence ID" value="XM_052893906.1"/>
</dbReference>
<dbReference type="SUPFAM" id="SSF55856">
    <property type="entry name" value="Cytochrome b5-like heme/steroid binding domain"/>
    <property type="match status" value="1"/>
</dbReference>
<protein>
    <submittedName>
        <fullName evidence="8 9">Fatty acid desaturase 2-like protein FADS2B isoform X1</fullName>
    </submittedName>
</protein>
<evidence type="ECO:0000256" key="1">
    <source>
        <dbReference type="ARBA" id="ARBA00022617"/>
    </source>
</evidence>
<keyword evidence="1" id="KW-0349">Heme</keyword>
<reference evidence="8 9" key="1">
    <citation type="submission" date="2025-05" db="UniProtKB">
        <authorList>
            <consortium name="RefSeq"/>
        </authorList>
    </citation>
    <scope>IDENTIFICATION</scope>
    <source>
        <tissue evidence="8 9">Whole larvae</tissue>
    </source>
</reference>
<feature type="domain" description="Cytochrome b5 heme-binding" evidence="6">
    <location>
        <begin position="63"/>
        <end position="142"/>
    </location>
</feature>
<keyword evidence="7" id="KW-1185">Reference proteome</keyword>
<keyword evidence="3" id="KW-0408">Iron</keyword>
<keyword evidence="2" id="KW-0479">Metal-binding</keyword>
<dbReference type="PANTHER" id="PTHR19359">
    <property type="entry name" value="CYTOCHROME B5"/>
    <property type="match status" value="1"/>
</dbReference>
<feature type="chain" id="PRO_5045024964" evidence="5">
    <location>
        <begin position="17"/>
        <end position="160"/>
    </location>
</feature>
<dbReference type="InterPro" id="IPR050668">
    <property type="entry name" value="Cytochrome_b5"/>
</dbReference>
<dbReference type="InterPro" id="IPR001199">
    <property type="entry name" value="Cyt_B5-like_heme/steroid-bd"/>
</dbReference>
<accession>A0ABM3MFG6</accession>
<sequence length="160" mass="17972">MKFYMILAGLAALVSSEIATPQEVVGAAEYAFTARPDSQIKKYTRIRDAKDFSSLPDKSKEPQSNFTWPEVSRYDGEDGRRLYIVVDCAVYDITDFGDLHPAGPEVLKKHAGQDATAAMRATNMPSIVYSHYINRFQVGYIVDPNSENRTCQPKEDLKNE</sequence>
<dbReference type="GeneID" id="128200455"/>
<evidence type="ECO:0000313" key="8">
    <source>
        <dbReference type="RefSeq" id="XP_052749864.1"/>
    </source>
</evidence>
<dbReference type="Gene3D" id="3.10.120.10">
    <property type="entry name" value="Cytochrome b5-like heme/steroid binding domain"/>
    <property type="match status" value="1"/>
</dbReference>
<evidence type="ECO:0000313" key="10">
    <source>
        <dbReference type="RefSeq" id="XP_052749866.1"/>
    </source>
</evidence>
<dbReference type="PROSITE" id="PS50255">
    <property type="entry name" value="CYTOCHROME_B5_2"/>
    <property type="match status" value="1"/>
</dbReference>
<evidence type="ECO:0000256" key="2">
    <source>
        <dbReference type="ARBA" id="ARBA00022723"/>
    </source>
</evidence>
<dbReference type="PANTHER" id="PTHR19359:SF14">
    <property type="entry name" value="CYTOCHROME B5 A"/>
    <property type="match status" value="1"/>
</dbReference>
<evidence type="ECO:0000256" key="5">
    <source>
        <dbReference type="SAM" id="SignalP"/>
    </source>
</evidence>
<organism evidence="7 9">
    <name type="scientific">Galleria mellonella</name>
    <name type="common">Greater wax moth</name>
    <dbReference type="NCBI Taxonomy" id="7137"/>
    <lineage>
        <taxon>Eukaryota</taxon>
        <taxon>Metazoa</taxon>
        <taxon>Ecdysozoa</taxon>
        <taxon>Arthropoda</taxon>
        <taxon>Hexapoda</taxon>
        <taxon>Insecta</taxon>
        <taxon>Pterygota</taxon>
        <taxon>Neoptera</taxon>
        <taxon>Endopterygota</taxon>
        <taxon>Lepidoptera</taxon>
        <taxon>Glossata</taxon>
        <taxon>Ditrysia</taxon>
        <taxon>Pyraloidea</taxon>
        <taxon>Pyralidae</taxon>
        <taxon>Galleriinae</taxon>
        <taxon>Galleria</taxon>
    </lineage>
</organism>
<feature type="signal peptide" evidence="5">
    <location>
        <begin position="1"/>
        <end position="16"/>
    </location>
</feature>
<evidence type="ECO:0000259" key="6">
    <source>
        <dbReference type="PROSITE" id="PS50255"/>
    </source>
</evidence>
<dbReference type="Proteomes" id="UP001652740">
    <property type="component" value="Unplaced"/>
</dbReference>
<name>A0ABM3MFG6_GALME</name>
<dbReference type="InterPro" id="IPR036400">
    <property type="entry name" value="Cyt_B5-like_heme/steroid_sf"/>
</dbReference>